<protein>
    <submittedName>
        <fullName evidence="3">Uncharacterized protein</fullName>
    </submittedName>
</protein>
<keyword evidence="2" id="KW-1133">Transmembrane helix</keyword>
<dbReference type="Proteomes" id="UP000053372">
    <property type="component" value="Unassembled WGS sequence"/>
</dbReference>
<keyword evidence="1" id="KW-0175">Coiled coil</keyword>
<accession>A0A0V7ZR39</accession>
<proteinExistence type="predicted"/>
<evidence type="ECO:0000313" key="4">
    <source>
        <dbReference type="Proteomes" id="UP000053372"/>
    </source>
</evidence>
<sequence>MVNTSFAAMNAGRTLKVVGIILILSFLIDFIILLLPFQPTDRTWQINLATALVDRGIVPMVGLGMLFSGYWAHSFANDNSGNAGIDLRMPALILSSILGLMFLLIFPLHLNNVRQASTQRVEQINKQAEQAQTQLSRQASQLEAQLNSEQGKAVLDNRRKQLKAQITELLKDEKKYNEALANPALNSNLKELLGKAKANPKDIDKLVTQQIDPQALAKQQLSQINERKEEAAKRERDGAWRSGVRIGISSLLLAIGYIVIGWTGLRNMGTLRGNSRKATTA</sequence>
<keyword evidence="2" id="KW-0812">Transmembrane</keyword>
<feature type="coiled-coil region" evidence="1">
    <location>
        <begin position="114"/>
        <end position="179"/>
    </location>
</feature>
<dbReference type="EMBL" id="LMTZ01000091">
    <property type="protein sequence ID" value="KST67075.1"/>
    <property type="molecule type" value="Genomic_DNA"/>
</dbReference>
<feature type="transmembrane region" description="Helical" evidence="2">
    <location>
        <begin position="17"/>
        <end position="37"/>
    </location>
</feature>
<dbReference type="InterPro" id="IPR047709">
    <property type="entry name" value="HpsJ-like"/>
</dbReference>
<evidence type="ECO:0000256" key="1">
    <source>
        <dbReference type="SAM" id="Coils"/>
    </source>
</evidence>
<dbReference type="NCBIfam" id="NF038305">
    <property type="entry name" value="HpsJ_fam"/>
    <property type="match status" value="1"/>
</dbReference>
<reference evidence="3 4" key="1">
    <citation type="journal article" date="2015" name="Genome Announc.">
        <title>Draft Genome of the Euendolithic (true boring) Cyanobacterium Mastigocoleus testarum strain BC008.</title>
        <authorList>
            <person name="Guida B.S."/>
            <person name="Garcia-Pichel F."/>
        </authorList>
    </citation>
    <scope>NUCLEOTIDE SEQUENCE [LARGE SCALE GENOMIC DNA]</scope>
    <source>
        <strain evidence="3 4">BC008</strain>
    </source>
</reference>
<keyword evidence="4" id="KW-1185">Reference proteome</keyword>
<evidence type="ECO:0000313" key="3">
    <source>
        <dbReference type="EMBL" id="KST67075.1"/>
    </source>
</evidence>
<comment type="caution">
    <text evidence="3">The sequence shown here is derived from an EMBL/GenBank/DDBJ whole genome shotgun (WGS) entry which is preliminary data.</text>
</comment>
<organism evidence="3 4">
    <name type="scientific">Mastigocoleus testarum BC008</name>
    <dbReference type="NCBI Taxonomy" id="371196"/>
    <lineage>
        <taxon>Bacteria</taxon>
        <taxon>Bacillati</taxon>
        <taxon>Cyanobacteriota</taxon>
        <taxon>Cyanophyceae</taxon>
        <taxon>Nostocales</taxon>
        <taxon>Hapalosiphonaceae</taxon>
        <taxon>Mastigocoleus</taxon>
    </lineage>
</organism>
<gene>
    <name evidence="3" type="ORF">BC008_28205</name>
</gene>
<dbReference type="AlphaFoldDB" id="A0A0V7ZR39"/>
<feature type="transmembrane region" description="Helical" evidence="2">
    <location>
        <begin position="91"/>
        <end position="110"/>
    </location>
</feature>
<keyword evidence="2" id="KW-0472">Membrane</keyword>
<dbReference type="RefSeq" id="WP_036264505.1">
    <property type="nucleotide sequence ID" value="NZ_LMTZ01000091.1"/>
</dbReference>
<feature type="transmembrane region" description="Helical" evidence="2">
    <location>
        <begin position="49"/>
        <end position="71"/>
    </location>
</feature>
<name>A0A0V7ZR39_9CYAN</name>
<feature type="transmembrane region" description="Helical" evidence="2">
    <location>
        <begin position="243"/>
        <end position="265"/>
    </location>
</feature>
<evidence type="ECO:0000256" key="2">
    <source>
        <dbReference type="SAM" id="Phobius"/>
    </source>
</evidence>
<dbReference type="OrthoDB" id="532366at2"/>